<keyword evidence="5 8" id="KW-0539">Nucleus</keyword>
<feature type="compositionally biased region" description="Acidic residues" evidence="9">
    <location>
        <begin position="467"/>
        <end position="490"/>
    </location>
</feature>
<feature type="compositionally biased region" description="Basic residues" evidence="9">
    <location>
        <begin position="436"/>
        <end position="450"/>
    </location>
</feature>
<dbReference type="GO" id="GO:0000727">
    <property type="term" value="P:double-strand break repair via break-induced replication"/>
    <property type="evidence" value="ECO:0007669"/>
    <property type="project" value="TreeGrafter"/>
</dbReference>
<evidence type="ECO:0000256" key="9">
    <source>
        <dbReference type="SAM" id="MobiDB-lite"/>
    </source>
</evidence>
<dbReference type="Proteomes" id="UP000053342">
    <property type="component" value="Unassembled WGS sequence"/>
</dbReference>
<dbReference type="AlphaFoldDB" id="A0A0D2C110"/>
<dbReference type="PANTHER" id="PTHR28124:SF1">
    <property type="entry name" value="DNA REPLICATION REGULATOR SLD2"/>
    <property type="match status" value="1"/>
</dbReference>
<accession>A0A0D2C110</accession>
<keyword evidence="11" id="KW-1185">Reference proteome</keyword>
<evidence type="ECO:0000256" key="2">
    <source>
        <dbReference type="ARBA" id="ARBA00007276"/>
    </source>
</evidence>
<feature type="compositionally biased region" description="Basic and acidic residues" evidence="9">
    <location>
        <begin position="599"/>
        <end position="610"/>
    </location>
</feature>
<feature type="compositionally biased region" description="Acidic residues" evidence="9">
    <location>
        <begin position="541"/>
        <end position="552"/>
    </location>
</feature>
<evidence type="ECO:0000256" key="4">
    <source>
        <dbReference type="ARBA" id="ARBA00022705"/>
    </source>
</evidence>
<dbReference type="RefSeq" id="XP_016263608.1">
    <property type="nucleotide sequence ID" value="XM_016405402.1"/>
</dbReference>
<feature type="compositionally biased region" description="Basic and acidic residues" evidence="9">
    <location>
        <begin position="381"/>
        <end position="391"/>
    </location>
</feature>
<feature type="region of interest" description="Disordered" evidence="9">
    <location>
        <begin position="79"/>
        <end position="234"/>
    </location>
</feature>
<evidence type="ECO:0000313" key="10">
    <source>
        <dbReference type="EMBL" id="KIW43392.1"/>
    </source>
</evidence>
<dbReference type="Pfam" id="PF11719">
    <property type="entry name" value="Drc1-Sld2"/>
    <property type="match status" value="1"/>
</dbReference>
<feature type="compositionally biased region" description="Polar residues" evidence="9">
    <location>
        <begin position="209"/>
        <end position="219"/>
    </location>
</feature>
<dbReference type="Gene3D" id="1.10.10.1460">
    <property type="match status" value="1"/>
</dbReference>
<keyword evidence="4 8" id="KW-0235">DNA replication</keyword>
<evidence type="ECO:0000313" key="11">
    <source>
        <dbReference type="Proteomes" id="UP000053342"/>
    </source>
</evidence>
<organism evidence="10 11">
    <name type="scientific">Exophiala oligosperma</name>
    <dbReference type="NCBI Taxonomy" id="215243"/>
    <lineage>
        <taxon>Eukaryota</taxon>
        <taxon>Fungi</taxon>
        <taxon>Dikarya</taxon>
        <taxon>Ascomycota</taxon>
        <taxon>Pezizomycotina</taxon>
        <taxon>Eurotiomycetes</taxon>
        <taxon>Chaetothyriomycetidae</taxon>
        <taxon>Chaetothyriales</taxon>
        <taxon>Herpotrichiellaceae</taxon>
        <taxon>Exophiala</taxon>
    </lineage>
</organism>
<dbReference type="VEuPathDB" id="FungiDB:PV06_04501"/>
<dbReference type="GO" id="GO:0003688">
    <property type="term" value="F:DNA replication origin binding"/>
    <property type="evidence" value="ECO:0007669"/>
    <property type="project" value="TreeGrafter"/>
</dbReference>
<proteinExistence type="inferred from homology"/>
<feature type="compositionally biased region" description="Basic residues" evidence="9">
    <location>
        <begin position="99"/>
        <end position="111"/>
    </location>
</feature>
<comment type="similarity">
    <text evidence="2 8">Belongs to the SLD2 family.</text>
</comment>
<dbReference type="InterPro" id="IPR040203">
    <property type="entry name" value="Sld2"/>
</dbReference>
<dbReference type="HOGENOM" id="CLU_033089_0_0_1"/>
<protein>
    <recommendedName>
        <fullName evidence="3 8">DNA replication regulator SLD2</fullName>
    </recommendedName>
</protein>
<reference evidence="10 11" key="1">
    <citation type="submission" date="2015-01" db="EMBL/GenBank/DDBJ databases">
        <title>The Genome Sequence of Exophiala oligosperma CBS72588.</title>
        <authorList>
            <consortium name="The Broad Institute Genomics Platform"/>
            <person name="Cuomo C."/>
            <person name="de Hoog S."/>
            <person name="Gorbushina A."/>
            <person name="Stielow B."/>
            <person name="Teixiera M."/>
            <person name="Abouelleil A."/>
            <person name="Chapman S.B."/>
            <person name="Priest M."/>
            <person name="Young S.K."/>
            <person name="Wortman J."/>
            <person name="Nusbaum C."/>
            <person name="Birren B."/>
        </authorList>
    </citation>
    <scope>NUCLEOTIDE SEQUENCE [LARGE SCALE GENOMIC DNA]</scope>
    <source>
        <strain evidence="10 11">CBS 72588</strain>
    </source>
</reference>
<dbReference type="GO" id="GO:0003697">
    <property type="term" value="F:single-stranded DNA binding"/>
    <property type="evidence" value="ECO:0007669"/>
    <property type="project" value="TreeGrafter"/>
</dbReference>
<feature type="region of interest" description="Disordered" evidence="9">
    <location>
        <begin position="317"/>
        <end position="644"/>
    </location>
</feature>
<dbReference type="GO" id="GO:1902977">
    <property type="term" value="P:mitotic DNA replication preinitiation complex assembly"/>
    <property type="evidence" value="ECO:0007669"/>
    <property type="project" value="TreeGrafter"/>
</dbReference>
<name>A0A0D2C110_9EURO</name>
<gene>
    <name evidence="10" type="ORF">PV06_04501</name>
</gene>
<feature type="compositionally biased region" description="Basic and acidic residues" evidence="9">
    <location>
        <begin position="491"/>
        <end position="503"/>
    </location>
</feature>
<comment type="subcellular location">
    <subcellularLocation>
        <location evidence="1 8">Nucleus</location>
    </subcellularLocation>
</comment>
<feature type="region of interest" description="Disordered" evidence="9">
    <location>
        <begin position="254"/>
        <end position="276"/>
    </location>
</feature>
<sequence>MDTTLPLLDTPKKASLQRQADTLRAALKDYERTFAAEHDGRKPGRGDIKSNRTIATKYTEYNKLRDVVAGRLGLDALNPPAPKVRSSRADSAVSLTPHRSYKSTPSKHRHAHDLDPYDAPSSVSPKAALHAIGPTPRRDGMVMGIFDMLPPSGSLKSSQDTPSSRKRKIDALNDHADPSFAPVVTQTPSRRRTHDSDASRVEDHPKEASTATTPASRSLNAGRGRRNSKTPMSQSKRFMLDHFFATPSAVRFSSLVEREEEDERDETARNLPHTKTPLRDALLGLSPVCQRQLHDGNNADATPPYLKRSFSFKERLLSASGSSRPGSSAGATAGAAELGTSPTRPRRRPGPRGSGLGVVKFAPKPLSQLIAEHASQSQSQSEERSVAQARDDGDEDDDLEALREVEAGGINVLVGDSQLNPGQGGNGAEAEQGGRVWKKKGQKRTTRRVIMRPVKMKPAAAPKYVAAEDEEEEEEEEEEEDDDDSEDELALDNHNRGSERVEETQFVNDNGRAGQDEAEEDDMQFLIAEAELQGDETGYFDPDDEQDDDDDFRLESTTQTKKMQKPREKAKAKAKAKANKNKDESDLLLGRPAKPTSKAKRDADNPKERTINPNAYSHMNFRSLKIKNKNSKAKGRGKFGRGRR</sequence>
<feature type="compositionally biased region" description="Low complexity" evidence="9">
    <location>
        <begin position="371"/>
        <end position="380"/>
    </location>
</feature>
<dbReference type="GO" id="GO:0006270">
    <property type="term" value="P:DNA replication initiation"/>
    <property type="evidence" value="ECO:0007669"/>
    <property type="project" value="UniProtKB-UniRule"/>
</dbReference>
<dbReference type="EMBL" id="KN847335">
    <property type="protein sequence ID" value="KIW43392.1"/>
    <property type="molecule type" value="Genomic_DNA"/>
</dbReference>
<evidence type="ECO:0000256" key="5">
    <source>
        <dbReference type="ARBA" id="ARBA00023242"/>
    </source>
</evidence>
<dbReference type="PANTHER" id="PTHR28124">
    <property type="entry name" value="DNA REPLICATION REGULATOR SLD2"/>
    <property type="match status" value="1"/>
</dbReference>
<dbReference type="GeneID" id="27356575"/>
<evidence type="ECO:0000256" key="1">
    <source>
        <dbReference type="ARBA" id="ARBA00004123"/>
    </source>
</evidence>
<feature type="compositionally biased region" description="Basic residues" evidence="9">
    <location>
        <begin position="624"/>
        <end position="644"/>
    </location>
</feature>
<evidence type="ECO:0000256" key="6">
    <source>
        <dbReference type="ARBA" id="ARBA00023306"/>
    </source>
</evidence>
<feature type="compositionally biased region" description="Low complexity" evidence="9">
    <location>
        <begin position="318"/>
        <end position="343"/>
    </location>
</feature>
<dbReference type="OrthoDB" id="8775810at2759"/>
<evidence type="ECO:0000256" key="7">
    <source>
        <dbReference type="ARBA" id="ARBA00025253"/>
    </source>
</evidence>
<keyword evidence="6 8" id="KW-0131">Cell cycle</keyword>
<feature type="compositionally biased region" description="Basic and acidic residues" evidence="9">
    <location>
        <begin position="194"/>
        <end position="207"/>
    </location>
</feature>
<evidence type="ECO:0000256" key="3">
    <source>
        <dbReference type="ARBA" id="ARBA00018363"/>
    </source>
</evidence>
<dbReference type="InterPro" id="IPR021110">
    <property type="entry name" value="DNA_rep_checkpnt_protein"/>
</dbReference>
<comment type="function">
    <text evidence="7 8">Has a role in the initiation of DNA replication. Required at S-phase checkpoint.</text>
</comment>
<dbReference type="GO" id="GO:0031261">
    <property type="term" value="C:DNA replication preinitiation complex"/>
    <property type="evidence" value="ECO:0007669"/>
    <property type="project" value="TreeGrafter"/>
</dbReference>
<evidence type="ECO:0000256" key="8">
    <source>
        <dbReference type="RuleBase" id="RU367067"/>
    </source>
</evidence>